<keyword evidence="1" id="KW-1133">Transmembrane helix</keyword>
<keyword evidence="2" id="KW-0732">Signal</keyword>
<dbReference type="Proteomes" id="UP001259572">
    <property type="component" value="Unassembled WGS sequence"/>
</dbReference>
<protein>
    <submittedName>
        <fullName evidence="3">Uncharacterized protein</fullName>
    </submittedName>
</protein>
<feature type="signal peptide" evidence="2">
    <location>
        <begin position="1"/>
        <end position="27"/>
    </location>
</feature>
<evidence type="ECO:0000256" key="2">
    <source>
        <dbReference type="SAM" id="SignalP"/>
    </source>
</evidence>
<comment type="caution">
    <text evidence="3">The sequence shown here is derived from an EMBL/GenBank/DDBJ whole genome shotgun (WGS) entry which is preliminary data.</text>
</comment>
<proteinExistence type="predicted"/>
<keyword evidence="1" id="KW-0472">Membrane</keyword>
<feature type="transmembrane region" description="Helical" evidence="1">
    <location>
        <begin position="43"/>
        <end position="61"/>
    </location>
</feature>
<sequence length="167" mass="18988">MKAFSTFIAGAAAAAMLSVPMAAPAQAQWRHDRDRGIDAGDVIAGVAILGGAVAIASALDSDGRRYGYGYRDRYRYGYSNAVNACGREADRYGRGRVRILDVDRRSNNSYRVRGVIEGGYDRYDRGYDRRYDRDYGRYDHDRRDRDSFTCTARSNGRITHFRVRDRY</sequence>
<gene>
    <name evidence="3" type="ORF">RQX22_03530</name>
</gene>
<name>A0ABU3Q3P1_9SPHN</name>
<evidence type="ECO:0000313" key="4">
    <source>
        <dbReference type="Proteomes" id="UP001259572"/>
    </source>
</evidence>
<keyword evidence="4" id="KW-1185">Reference proteome</keyword>
<organism evidence="3 4">
    <name type="scientific">Sphingosinicella rhizophila</name>
    <dbReference type="NCBI Taxonomy" id="3050082"/>
    <lineage>
        <taxon>Bacteria</taxon>
        <taxon>Pseudomonadati</taxon>
        <taxon>Pseudomonadota</taxon>
        <taxon>Alphaproteobacteria</taxon>
        <taxon>Sphingomonadales</taxon>
        <taxon>Sphingosinicellaceae</taxon>
        <taxon>Sphingosinicella</taxon>
    </lineage>
</organism>
<evidence type="ECO:0000313" key="3">
    <source>
        <dbReference type="EMBL" id="MDT9598019.1"/>
    </source>
</evidence>
<accession>A0ABU3Q3P1</accession>
<keyword evidence="1" id="KW-0812">Transmembrane</keyword>
<dbReference type="EMBL" id="JAVUPU010000002">
    <property type="protein sequence ID" value="MDT9598019.1"/>
    <property type="molecule type" value="Genomic_DNA"/>
</dbReference>
<feature type="chain" id="PRO_5047533834" evidence="2">
    <location>
        <begin position="28"/>
        <end position="167"/>
    </location>
</feature>
<dbReference type="RefSeq" id="WP_315723729.1">
    <property type="nucleotide sequence ID" value="NZ_JAVUPU010000002.1"/>
</dbReference>
<evidence type="ECO:0000256" key="1">
    <source>
        <dbReference type="SAM" id="Phobius"/>
    </source>
</evidence>
<reference evidence="3 4" key="1">
    <citation type="submission" date="2023-05" db="EMBL/GenBank/DDBJ databases">
        <authorList>
            <person name="Guo Y."/>
        </authorList>
    </citation>
    <scope>NUCLEOTIDE SEQUENCE [LARGE SCALE GENOMIC DNA]</scope>
    <source>
        <strain evidence="3 4">GR2756</strain>
    </source>
</reference>